<dbReference type="EMBL" id="CP121472">
    <property type="protein sequence ID" value="WPL16807.1"/>
    <property type="molecule type" value="Genomic_DNA"/>
</dbReference>
<reference evidence="1 2" key="1">
    <citation type="journal article" date="2023" name="Microorganisms">
        <title>Thiorhodovibrio frisius and Trv. litoralis spp. nov., Two Novel Members from a Clade of Fastidious Purple Sulfur Bacteria That Exhibit Unique Red-Shifted Light-Harvesting Capabilities.</title>
        <authorList>
            <person name="Methner A."/>
            <person name="Kuzyk S.B."/>
            <person name="Petersen J."/>
            <person name="Bauer S."/>
            <person name="Brinkmann H."/>
            <person name="Sichau K."/>
            <person name="Wanner G."/>
            <person name="Wolf J."/>
            <person name="Neumann-Schaal M."/>
            <person name="Henke P."/>
            <person name="Tank M."/>
            <person name="Sproer C."/>
            <person name="Bunk B."/>
            <person name="Overmann J."/>
        </authorList>
    </citation>
    <scope>NUCLEOTIDE SEQUENCE [LARGE SCALE GENOMIC DNA]</scope>
    <source>
        <strain evidence="1 2">DSM 6702</strain>
    </source>
</reference>
<accession>A0ABZ0S8F1</accession>
<evidence type="ECO:0000313" key="1">
    <source>
        <dbReference type="EMBL" id="WPL16807.1"/>
    </source>
</evidence>
<keyword evidence="2" id="KW-1185">Reference proteome</keyword>
<proteinExistence type="predicted"/>
<protein>
    <submittedName>
        <fullName evidence="1">Uncharacterized protein</fullName>
    </submittedName>
</protein>
<dbReference type="Proteomes" id="UP001432180">
    <property type="component" value="Chromosome"/>
</dbReference>
<organism evidence="1 2">
    <name type="scientific">Thiorhodovibrio winogradskyi</name>
    <dbReference type="NCBI Taxonomy" id="77007"/>
    <lineage>
        <taxon>Bacteria</taxon>
        <taxon>Pseudomonadati</taxon>
        <taxon>Pseudomonadota</taxon>
        <taxon>Gammaproteobacteria</taxon>
        <taxon>Chromatiales</taxon>
        <taxon>Chromatiaceae</taxon>
        <taxon>Thiorhodovibrio</taxon>
    </lineage>
</organism>
<dbReference type="RefSeq" id="WP_328987340.1">
    <property type="nucleotide sequence ID" value="NZ_CP121472.1"/>
</dbReference>
<sequence>MAQLISGDLAVKTPAEFDYHGLRGTPYCVIYCNRGLKKERLYLLDTREKLYYPIAEWDDNDREAFRKWYDYLLEINDKIGETRRRLRDEGASWEVLDQVEQIVRDEDKLIKNIKDDSWSWLPRSMAANGDNTDAPDSH</sequence>
<name>A0ABZ0S8F1_9GAMM</name>
<evidence type="ECO:0000313" key="2">
    <source>
        <dbReference type="Proteomes" id="UP001432180"/>
    </source>
</evidence>
<gene>
    <name evidence="1" type="ORF">Thiowin_01781</name>
</gene>